<dbReference type="AlphaFoldDB" id="A0A6A6DVA3"/>
<evidence type="ECO:0000256" key="1">
    <source>
        <dbReference type="SAM" id="MobiDB-lite"/>
    </source>
</evidence>
<protein>
    <submittedName>
        <fullName evidence="2">Uncharacterized protein</fullName>
    </submittedName>
</protein>
<evidence type="ECO:0000313" key="2">
    <source>
        <dbReference type="EMBL" id="KAF2183617.1"/>
    </source>
</evidence>
<keyword evidence="3" id="KW-1185">Reference proteome</keyword>
<dbReference type="Proteomes" id="UP000800200">
    <property type="component" value="Unassembled WGS sequence"/>
</dbReference>
<reference evidence="2" key="1">
    <citation type="journal article" date="2020" name="Stud. Mycol.">
        <title>101 Dothideomycetes genomes: a test case for predicting lifestyles and emergence of pathogens.</title>
        <authorList>
            <person name="Haridas S."/>
            <person name="Albert R."/>
            <person name="Binder M."/>
            <person name="Bloem J."/>
            <person name="Labutti K."/>
            <person name="Salamov A."/>
            <person name="Andreopoulos B."/>
            <person name="Baker S."/>
            <person name="Barry K."/>
            <person name="Bills G."/>
            <person name="Bluhm B."/>
            <person name="Cannon C."/>
            <person name="Castanera R."/>
            <person name="Culley D."/>
            <person name="Daum C."/>
            <person name="Ezra D."/>
            <person name="Gonzalez J."/>
            <person name="Henrissat B."/>
            <person name="Kuo A."/>
            <person name="Liang C."/>
            <person name="Lipzen A."/>
            <person name="Lutzoni F."/>
            <person name="Magnuson J."/>
            <person name="Mondo S."/>
            <person name="Nolan M."/>
            <person name="Ohm R."/>
            <person name="Pangilinan J."/>
            <person name="Park H.-J."/>
            <person name="Ramirez L."/>
            <person name="Alfaro M."/>
            <person name="Sun H."/>
            <person name="Tritt A."/>
            <person name="Yoshinaga Y."/>
            <person name="Zwiers L.-H."/>
            <person name="Turgeon B."/>
            <person name="Goodwin S."/>
            <person name="Spatafora J."/>
            <person name="Crous P."/>
            <person name="Grigoriev I."/>
        </authorList>
    </citation>
    <scope>NUCLEOTIDE SEQUENCE</scope>
    <source>
        <strain evidence="2">CBS 207.26</strain>
    </source>
</reference>
<proteinExistence type="predicted"/>
<accession>A0A6A6DVA3</accession>
<feature type="region of interest" description="Disordered" evidence="1">
    <location>
        <begin position="159"/>
        <end position="190"/>
    </location>
</feature>
<organism evidence="2 3">
    <name type="scientific">Zopfia rhizophila CBS 207.26</name>
    <dbReference type="NCBI Taxonomy" id="1314779"/>
    <lineage>
        <taxon>Eukaryota</taxon>
        <taxon>Fungi</taxon>
        <taxon>Dikarya</taxon>
        <taxon>Ascomycota</taxon>
        <taxon>Pezizomycotina</taxon>
        <taxon>Dothideomycetes</taxon>
        <taxon>Dothideomycetes incertae sedis</taxon>
        <taxon>Zopfiaceae</taxon>
        <taxon>Zopfia</taxon>
    </lineage>
</organism>
<dbReference type="EMBL" id="ML994641">
    <property type="protein sequence ID" value="KAF2183617.1"/>
    <property type="molecule type" value="Genomic_DNA"/>
</dbReference>
<evidence type="ECO:0000313" key="3">
    <source>
        <dbReference type="Proteomes" id="UP000800200"/>
    </source>
</evidence>
<sequence>MLQEIHPDALGAILADGWIKEHFLTSHALSNDYIVMMLVTKNIPTQHWFQISFGEGLGRKALFVDIPLAPQPEDEQKKEVLRLCTTRLASLKKTQFAAIHLHWVLSQLRKPPTHDISVRGGLIGGHLDFIFRYIGARNSSSFIIWHDADPITSLSINLPSHRHRSSNPGSKARAAKSIQSDALGSEPELQLPPKRSYKFLATGRLELSGLDETKDPSVGVSRIGVGLKTTIRICEPGGPIVKRYAGGKDHSINNSYKRNKRNVLVSRQFGLAVRLRAYD</sequence>
<name>A0A6A6DVA3_9PEZI</name>
<dbReference type="OrthoDB" id="9975959at2759"/>
<gene>
    <name evidence="2" type="ORF">K469DRAFT_689767</name>
</gene>